<dbReference type="CDD" id="cd00082">
    <property type="entry name" value="HisKA"/>
    <property type="match status" value="1"/>
</dbReference>
<dbReference type="GO" id="GO:0000155">
    <property type="term" value="F:phosphorelay sensor kinase activity"/>
    <property type="evidence" value="ECO:0007669"/>
    <property type="project" value="InterPro"/>
</dbReference>
<dbReference type="Gene3D" id="1.10.287.130">
    <property type="match status" value="1"/>
</dbReference>
<accession>A0A5D8Z3U3</accession>
<dbReference type="PRINTS" id="PR00344">
    <property type="entry name" value="BCTRLSENSOR"/>
</dbReference>
<comment type="caution">
    <text evidence="7">The sequence shown here is derived from an EMBL/GenBank/DDBJ whole genome shotgun (WGS) entry which is preliminary data.</text>
</comment>
<dbReference type="SMART" id="SM00387">
    <property type="entry name" value="HATPase_c"/>
    <property type="match status" value="1"/>
</dbReference>
<dbReference type="SUPFAM" id="SSF55874">
    <property type="entry name" value="ATPase domain of HSP90 chaperone/DNA topoisomerase II/histidine kinase"/>
    <property type="match status" value="1"/>
</dbReference>
<dbReference type="Pfam" id="PF00512">
    <property type="entry name" value="HisKA"/>
    <property type="match status" value="1"/>
</dbReference>
<evidence type="ECO:0000259" key="6">
    <source>
        <dbReference type="PROSITE" id="PS50109"/>
    </source>
</evidence>
<dbReference type="Gene3D" id="3.30.565.10">
    <property type="entry name" value="Histidine kinase-like ATPase, C-terminal domain"/>
    <property type="match status" value="1"/>
</dbReference>
<dbReference type="GO" id="GO:0007234">
    <property type="term" value="P:osmosensory signaling via phosphorelay pathway"/>
    <property type="evidence" value="ECO:0007669"/>
    <property type="project" value="TreeGrafter"/>
</dbReference>
<dbReference type="EC" id="2.7.13.3" evidence="2"/>
<feature type="domain" description="Histidine kinase" evidence="6">
    <location>
        <begin position="111"/>
        <end position="325"/>
    </location>
</feature>
<dbReference type="FunFam" id="3.30.565.10:FF:000006">
    <property type="entry name" value="Sensor histidine kinase WalK"/>
    <property type="match status" value="1"/>
</dbReference>
<protein>
    <recommendedName>
        <fullName evidence="2">histidine kinase</fullName>
        <ecNumber evidence="2">2.7.13.3</ecNumber>
    </recommendedName>
</protein>
<dbReference type="PANTHER" id="PTHR42878:SF15">
    <property type="entry name" value="BACTERIOPHYTOCHROME"/>
    <property type="match status" value="1"/>
</dbReference>
<organism evidence="7 8">
    <name type="scientific">Cognatilysobacter lacus</name>
    <dbReference type="NCBI Taxonomy" id="1643323"/>
    <lineage>
        <taxon>Bacteria</taxon>
        <taxon>Pseudomonadati</taxon>
        <taxon>Pseudomonadota</taxon>
        <taxon>Gammaproteobacteria</taxon>
        <taxon>Lysobacterales</taxon>
        <taxon>Lysobacteraceae</taxon>
        <taxon>Cognatilysobacter</taxon>
    </lineage>
</organism>
<dbReference type="InterPro" id="IPR003594">
    <property type="entry name" value="HATPase_dom"/>
</dbReference>
<evidence type="ECO:0000256" key="5">
    <source>
        <dbReference type="ARBA" id="ARBA00022777"/>
    </source>
</evidence>
<evidence type="ECO:0000256" key="1">
    <source>
        <dbReference type="ARBA" id="ARBA00000085"/>
    </source>
</evidence>
<dbReference type="InterPro" id="IPR036097">
    <property type="entry name" value="HisK_dim/P_sf"/>
</dbReference>
<reference evidence="7 8" key="1">
    <citation type="submission" date="2019-08" db="EMBL/GenBank/DDBJ databases">
        <title>Draft genome sequence of Lysobacter sp. UKS-15.</title>
        <authorList>
            <person name="Im W.-T."/>
        </authorList>
    </citation>
    <scope>NUCLEOTIDE SEQUENCE [LARGE SCALE GENOMIC DNA]</scope>
    <source>
        <strain evidence="7 8">UKS-15</strain>
    </source>
</reference>
<dbReference type="Proteomes" id="UP000323164">
    <property type="component" value="Unassembled WGS sequence"/>
</dbReference>
<evidence type="ECO:0000256" key="3">
    <source>
        <dbReference type="ARBA" id="ARBA00022553"/>
    </source>
</evidence>
<dbReference type="InterPro" id="IPR050351">
    <property type="entry name" value="BphY/WalK/GraS-like"/>
</dbReference>
<proteinExistence type="predicted"/>
<sequence>MPTRSDTDGAGAADALLHACAAPTARIDAGGHVQAANEAFARRFAQAMTRGLASLDAALATIRAGSFEISAQPAGQLHVAALADGGWLVQWLDAPAGNSAEQRQLQMFADTVAHDLRAPLRSIESFAKLLEDRSAAKLDASERMHLSRIRAAATRMSGLLNALAELSRAGSASMQSAPVDMSLLAEWVLAELLDADAGRQVAVDVQPDLWALGDERLLKQLLRTLLENAWTFTRGCDNPRIEVRGERVGDRLHIAIRDTGCGFDMQYSHKLFQPFQRLHGVEQGAGHGLGLAIARRIAQRHGGNVDASSIEGQGSTFTVELPAANP</sequence>
<keyword evidence="3" id="KW-0597">Phosphoprotein</keyword>
<dbReference type="RefSeq" id="WP_149353103.1">
    <property type="nucleotide sequence ID" value="NZ_VTRV01000098.1"/>
</dbReference>
<dbReference type="GO" id="GO:0000156">
    <property type="term" value="F:phosphorelay response regulator activity"/>
    <property type="evidence" value="ECO:0007669"/>
    <property type="project" value="TreeGrafter"/>
</dbReference>
<dbReference type="InterPro" id="IPR005467">
    <property type="entry name" value="His_kinase_dom"/>
</dbReference>
<comment type="catalytic activity">
    <reaction evidence="1">
        <text>ATP + protein L-histidine = ADP + protein N-phospho-L-histidine.</text>
        <dbReference type="EC" id="2.7.13.3"/>
    </reaction>
</comment>
<keyword evidence="4" id="KW-0808">Transferase</keyword>
<dbReference type="InterPro" id="IPR003661">
    <property type="entry name" value="HisK_dim/P_dom"/>
</dbReference>
<gene>
    <name evidence="7" type="ORF">FW784_09470</name>
</gene>
<keyword evidence="8" id="KW-1185">Reference proteome</keyword>
<dbReference type="GO" id="GO:0030295">
    <property type="term" value="F:protein kinase activator activity"/>
    <property type="evidence" value="ECO:0007669"/>
    <property type="project" value="TreeGrafter"/>
</dbReference>
<dbReference type="AlphaFoldDB" id="A0A5D8Z3U3"/>
<dbReference type="InterPro" id="IPR004358">
    <property type="entry name" value="Sig_transdc_His_kin-like_C"/>
</dbReference>
<dbReference type="SMART" id="SM00388">
    <property type="entry name" value="HisKA"/>
    <property type="match status" value="1"/>
</dbReference>
<keyword evidence="5" id="KW-0418">Kinase</keyword>
<evidence type="ECO:0000313" key="7">
    <source>
        <dbReference type="EMBL" id="TZF88763.1"/>
    </source>
</evidence>
<dbReference type="Pfam" id="PF02518">
    <property type="entry name" value="HATPase_c"/>
    <property type="match status" value="1"/>
</dbReference>
<name>A0A5D8Z3U3_9GAMM</name>
<evidence type="ECO:0000313" key="8">
    <source>
        <dbReference type="Proteomes" id="UP000323164"/>
    </source>
</evidence>
<evidence type="ECO:0000256" key="2">
    <source>
        <dbReference type="ARBA" id="ARBA00012438"/>
    </source>
</evidence>
<dbReference type="PROSITE" id="PS50109">
    <property type="entry name" value="HIS_KIN"/>
    <property type="match status" value="1"/>
</dbReference>
<dbReference type="OrthoDB" id="9808408at2"/>
<dbReference type="GO" id="GO:0005886">
    <property type="term" value="C:plasma membrane"/>
    <property type="evidence" value="ECO:0007669"/>
    <property type="project" value="UniProtKB-ARBA"/>
</dbReference>
<dbReference type="SUPFAM" id="SSF47384">
    <property type="entry name" value="Homodimeric domain of signal transducing histidine kinase"/>
    <property type="match status" value="1"/>
</dbReference>
<dbReference type="InterPro" id="IPR036890">
    <property type="entry name" value="HATPase_C_sf"/>
</dbReference>
<dbReference type="PANTHER" id="PTHR42878">
    <property type="entry name" value="TWO-COMPONENT HISTIDINE KINASE"/>
    <property type="match status" value="1"/>
</dbReference>
<evidence type="ECO:0000256" key="4">
    <source>
        <dbReference type="ARBA" id="ARBA00022679"/>
    </source>
</evidence>
<dbReference type="EMBL" id="VTRV01000098">
    <property type="protein sequence ID" value="TZF88763.1"/>
    <property type="molecule type" value="Genomic_DNA"/>
</dbReference>